<evidence type="ECO:0000256" key="1">
    <source>
        <dbReference type="ARBA" id="ARBA00023002"/>
    </source>
</evidence>
<dbReference type="PANTHER" id="PTHR21266">
    <property type="entry name" value="IRON-SULFUR DOMAIN CONTAINING PROTEIN"/>
    <property type="match status" value="1"/>
</dbReference>
<dbReference type="InterPro" id="IPR050584">
    <property type="entry name" value="Cholesterol_7-desaturase"/>
</dbReference>
<dbReference type="EMBL" id="JAHWDQ010000004">
    <property type="protein sequence ID" value="MBW2942183.1"/>
    <property type="molecule type" value="Genomic_DNA"/>
</dbReference>
<feature type="domain" description="Rieske" evidence="2">
    <location>
        <begin position="19"/>
        <end position="123"/>
    </location>
</feature>
<dbReference type="RefSeq" id="WP_219044420.1">
    <property type="nucleotide sequence ID" value="NZ_JAHWDQ010000004.1"/>
</dbReference>
<gene>
    <name evidence="3" type="ORF">KXJ70_15415</name>
</gene>
<sequence length="322" mass="37215">MKPSPMSLRAPSREFPKGWYCVADSKEVKVEKLLPVSWLGRDYVVFRDTQGLAKVADAYCPHLGAHLASHDGCIKEGRVICPFHHWGFDTSTGKCTDIPYAKVIPPVSLTFYEVREVNEQIVIWYHPEGLAPDREPYQSDLLKEREWVLFDSRSWTSSAPFCDILENLFDTAHILMLHHAHETPKLGNIEELDYGLKVDYIMDPDKSDQPMKSLTCHISGITLLVQHYEFVGTEALFVFSFTPIDHEYFVQRTHLYLLNNVSPEVMENIGKEFVDRFVMEVDQDMEVLNFKKHLTKPRLCDGDGPILRFRRYSNQFLEKEGV</sequence>
<dbReference type="Pfam" id="PF19298">
    <property type="entry name" value="KshA_C"/>
    <property type="match status" value="1"/>
</dbReference>
<dbReference type="Proteomes" id="UP001166291">
    <property type="component" value="Unassembled WGS sequence"/>
</dbReference>
<dbReference type="InterPro" id="IPR045605">
    <property type="entry name" value="KshA-like_C"/>
</dbReference>
<dbReference type="InterPro" id="IPR017941">
    <property type="entry name" value="Rieske_2Fe-2S"/>
</dbReference>
<organism evidence="3 4">
    <name type="scientific">Zhongshania aquimaris</name>
    <dbReference type="NCBI Taxonomy" id="2857107"/>
    <lineage>
        <taxon>Bacteria</taxon>
        <taxon>Pseudomonadati</taxon>
        <taxon>Pseudomonadota</taxon>
        <taxon>Gammaproteobacteria</taxon>
        <taxon>Cellvibrionales</taxon>
        <taxon>Spongiibacteraceae</taxon>
        <taxon>Zhongshania</taxon>
    </lineage>
</organism>
<accession>A0ABS6VV31</accession>
<comment type="caution">
    <text evidence="3">The sequence shown here is derived from an EMBL/GenBank/DDBJ whole genome shotgun (WGS) entry which is preliminary data.</text>
</comment>
<protein>
    <submittedName>
        <fullName evidence="3">Rieske 2Fe-2S domain-containing protein</fullName>
    </submittedName>
</protein>
<dbReference type="Pfam" id="PF00355">
    <property type="entry name" value="Rieske"/>
    <property type="match status" value="1"/>
</dbReference>
<reference evidence="3" key="1">
    <citation type="submission" date="2021-07" db="EMBL/GenBank/DDBJ databases">
        <title>Zhongshania sp. CAU 1632 isolated from seawater.</title>
        <authorList>
            <person name="Kim W."/>
        </authorList>
    </citation>
    <scope>NUCLEOTIDE SEQUENCE</scope>
    <source>
        <strain evidence="3">CAU 1632</strain>
    </source>
</reference>
<keyword evidence="4" id="KW-1185">Reference proteome</keyword>
<dbReference type="PANTHER" id="PTHR21266:SF60">
    <property type="entry name" value="3-KETOSTEROID-9-ALPHA-MONOOXYGENASE, OXYGENASE COMPONENT"/>
    <property type="match status" value="1"/>
</dbReference>
<evidence type="ECO:0000313" key="3">
    <source>
        <dbReference type="EMBL" id="MBW2942183.1"/>
    </source>
</evidence>
<keyword evidence="1" id="KW-0560">Oxidoreductase</keyword>
<name>A0ABS6VV31_9GAMM</name>
<dbReference type="PROSITE" id="PS51296">
    <property type="entry name" value="RIESKE"/>
    <property type="match status" value="1"/>
</dbReference>
<proteinExistence type="predicted"/>
<evidence type="ECO:0000313" key="4">
    <source>
        <dbReference type="Proteomes" id="UP001166291"/>
    </source>
</evidence>
<evidence type="ECO:0000259" key="2">
    <source>
        <dbReference type="PROSITE" id="PS51296"/>
    </source>
</evidence>